<organism evidence="2 3">
    <name type="scientific">Ditylenchus destructor</name>
    <dbReference type="NCBI Taxonomy" id="166010"/>
    <lineage>
        <taxon>Eukaryota</taxon>
        <taxon>Metazoa</taxon>
        <taxon>Ecdysozoa</taxon>
        <taxon>Nematoda</taxon>
        <taxon>Chromadorea</taxon>
        <taxon>Rhabditida</taxon>
        <taxon>Tylenchina</taxon>
        <taxon>Tylenchomorpha</taxon>
        <taxon>Sphaerularioidea</taxon>
        <taxon>Anguinidae</taxon>
        <taxon>Anguininae</taxon>
        <taxon>Ditylenchus</taxon>
    </lineage>
</organism>
<accession>A0AAD4R318</accession>
<sequence>MCCWRKSNDKTKKPGNASVYRTVTKTTKTFTPDREAIEADLLHKARLSRRNCESCQRTAVEKSDSFTALEPTEKNAKRAEEIKRRGTIQSSTKKNKEYLTMNVQEMSDFNKTLNVDQDKEHTCISRYYDVPEEK</sequence>
<dbReference type="AlphaFoldDB" id="A0AAD4R318"/>
<protein>
    <submittedName>
        <fullName evidence="2">Uncharacterized protein</fullName>
    </submittedName>
</protein>
<gene>
    <name evidence="2" type="ORF">DdX_06091</name>
</gene>
<keyword evidence="3" id="KW-1185">Reference proteome</keyword>
<feature type="region of interest" description="Disordered" evidence="1">
    <location>
        <begin position="63"/>
        <end position="96"/>
    </location>
</feature>
<feature type="compositionally biased region" description="Basic and acidic residues" evidence="1">
    <location>
        <begin position="71"/>
        <end position="84"/>
    </location>
</feature>
<evidence type="ECO:0000313" key="3">
    <source>
        <dbReference type="Proteomes" id="UP001201812"/>
    </source>
</evidence>
<reference evidence="2" key="1">
    <citation type="submission" date="2022-01" db="EMBL/GenBank/DDBJ databases">
        <title>Genome Sequence Resource for Two Populations of Ditylenchus destructor, the Migratory Endoparasitic Phytonematode.</title>
        <authorList>
            <person name="Zhang H."/>
            <person name="Lin R."/>
            <person name="Xie B."/>
        </authorList>
    </citation>
    <scope>NUCLEOTIDE SEQUENCE</scope>
    <source>
        <strain evidence="2">BazhouSP</strain>
    </source>
</reference>
<comment type="caution">
    <text evidence="2">The sequence shown here is derived from an EMBL/GenBank/DDBJ whole genome shotgun (WGS) entry which is preliminary data.</text>
</comment>
<dbReference type="EMBL" id="JAKKPZ010000007">
    <property type="protein sequence ID" value="KAI1718975.1"/>
    <property type="molecule type" value="Genomic_DNA"/>
</dbReference>
<name>A0AAD4R318_9BILA</name>
<proteinExistence type="predicted"/>
<dbReference type="Proteomes" id="UP001201812">
    <property type="component" value="Unassembled WGS sequence"/>
</dbReference>
<evidence type="ECO:0000256" key="1">
    <source>
        <dbReference type="SAM" id="MobiDB-lite"/>
    </source>
</evidence>
<evidence type="ECO:0000313" key="2">
    <source>
        <dbReference type="EMBL" id="KAI1718975.1"/>
    </source>
</evidence>